<evidence type="ECO:0000259" key="3">
    <source>
        <dbReference type="PROSITE" id="PS01031"/>
    </source>
</evidence>
<evidence type="ECO:0000256" key="1">
    <source>
        <dbReference type="PROSITE-ProRule" id="PRU00285"/>
    </source>
</evidence>
<protein>
    <submittedName>
        <fullName evidence="4">Heat shock protein Hsp20</fullName>
    </submittedName>
</protein>
<reference evidence="4 5" key="1">
    <citation type="submission" date="2016-10" db="EMBL/GenBank/DDBJ databases">
        <authorList>
            <person name="de Groot N.N."/>
        </authorList>
    </citation>
    <scope>NUCLEOTIDE SEQUENCE [LARGE SCALE GENOMIC DNA]</scope>
    <source>
        <strain evidence="4 5">DSM 13305</strain>
    </source>
</reference>
<dbReference type="RefSeq" id="WP_091749773.1">
    <property type="nucleotide sequence ID" value="NZ_FODY01000023.1"/>
</dbReference>
<dbReference type="AlphaFoldDB" id="A0A1H8XEH0"/>
<feature type="domain" description="SHSP" evidence="3">
    <location>
        <begin position="36"/>
        <end position="147"/>
    </location>
</feature>
<comment type="similarity">
    <text evidence="1 2">Belongs to the small heat shock protein (HSP20) family.</text>
</comment>
<proteinExistence type="inferred from homology"/>
<organism evidence="4 5">
    <name type="scientific">Propionispora vibrioides</name>
    <dbReference type="NCBI Taxonomy" id="112903"/>
    <lineage>
        <taxon>Bacteria</taxon>
        <taxon>Bacillati</taxon>
        <taxon>Bacillota</taxon>
        <taxon>Negativicutes</taxon>
        <taxon>Selenomonadales</taxon>
        <taxon>Sporomusaceae</taxon>
        <taxon>Propionispora</taxon>
    </lineage>
</organism>
<dbReference type="InterPro" id="IPR031107">
    <property type="entry name" value="Small_HSP"/>
</dbReference>
<evidence type="ECO:0000313" key="4">
    <source>
        <dbReference type="EMBL" id="SEP38243.1"/>
    </source>
</evidence>
<keyword evidence="4" id="KW-0346">Stress response</keyword>
<dbReference type="InterPro" id="IPR002068">
    <property type="entry name" value="A-crystallin/Hsp20_dom"/>
</dbReference>
<dbReference type="NCBIfam" id="NF042420">
    <property type="entry name" value="Hsp18_Clos"/>
    <property type="match status" value="1"/>
</dbReference>
<dbReference type="EMBL" id="FODY01000023">
    <property type="protein sequence ID" value="SEP38243.1"/>
    <property type="molecule type" value="Genomic_DNA"/>
</dbReference>
<dbReference type="Gene3D" id="2.60.40.790">
    <property type="match status" value="1"/>
</dbReference>
<dbReference type="OrthoDB" id="9811615at2"/>
<dbReference type="InterPro" id="IPR053570">
    <property type="entry name" value="sHSP/HSP20"/>
</dbReference>
<sequence length="147" mass="17549">MFNLVPFNRKNEMAPREDFFNHLFDQFFREDFFAPFMAAGNSFRVDLRENRDAYLISADLPGMKREDITIQFANDYLTISAKRQEEMTDQEENYLRRERHQGEYSRSFYIKNVRDEAIDAEFKDGVLTVTLPKREPATDNNRTITIR</sequence>
<dbReference type="InterPro" id="IPR008978">
    <property type="entry name" value="HSP20-like_chaperone"/>
</dbReference>
<dbReference type="CDD" id="cd06471">
    <property type="entry name" value="ACD_LpsHSP_like"/>
    <property type="match status" value="1"/>
</dbReference>
<dbReference type="SUPFAM" id="SSF49764">
    <property type="entry name" value="HSP20-like chaperones"/>
    <property type="match status" value="1"/>
</dbReference>
<accession>A0A1H8XEH0</accession>
<name>A0A1H8XEH0_9FIRM</name>
<gene>
    <name evidence="4" type="ORF">SAMN04490178_1235</name>
</gene>
<dbReference type="PROSITE" id="PS01031">
    <property type="entry name" value="SHSP"/>
    <property type="match status" value="1"/>
</dbReference>
<dbReference type="PANTHER" id="PTHR11527">
    <property type="entry name" value="HEAT-SHOCK PROTEIN 20 FAMILY MEMBER"/>
    <property type="match status" value="1"/>
</dbReference>
<dbReference type="Proteomes" id="UP000198847">
    <property type="component" value="Unassembled WGS sequence"/>
</dbReference>
<evidence type="ECO:0000313" key="5">
    <source>
        <dbReference type="Proteomes" id="UP000198847"/>
    </source>
</evidence>
<keyword evidence="5" id="KW-1185">Reference proteome</keyword>
<dbReference type="Pfam" id="PF00011">
    <property type="entry name" value="HSP20"/>
    <property type="match status" value="1"/>
</dbReference>
<dbReference type="STRING" id="112903.SAMN04490178_1235"/>
<evidence type="ECO:0000256" key="2">
    <source>
        <dbReference type="RuleBase" id="RU003616"/>
    </source>
</evidence>